<reference evidence="2 3" key="1">
    <citation type="journal article" date="2018" name="Mol. Biol. Evol.">
        <title>Broad Genomic Sampling Reveals a Smut Pathogenic Ancestry of the Fungal Clade Ustilaginomycotina.</title>
        <authorList>
            <person name="Kijpornyongpan T."/>
            <person name="Mondo S.J."/>
            <person name="Barry K."/>
            <person name="Sandor L."/>
            <person name="Lee J."/>
            <person name="Lipzen A."/>
            <person name="Pangilinan J."/>
            <person name="LaButti K."/>
            <person name="Hainaut M."/>
            <person name="Henrissat B."/>
            <person name="Grigoriev I.V."/>
            <person name="Spatafora J.W."/>
            <person name="Aime M.C."/>
        </authorList>
    </citation>
    <scope>NUCLEOTIDE SEQUENCE [LARGE SCALE GENOMIC DNA]</scope>
    <source>
        <strain evidence="2 3">MCA 4718</strain>
    </source>
</reference>
<feature type="region of interest" description="Disordered" evidence="1">
    <location>
        <begin position="53"/>
        <end position="76"/>
    </location>
</feature>
<dbReference type="CDD" id="cd00067">
    <property type="entry name" value="GAL4"/>
    <property type="match status" value="1"/>
</dbReference>
<proteinExistence type="predicted"/>
<dbReference type="Proteomes" id="UP000245942">
    <property type="component" value="Unassembled WGS sequence"/>
</dbReference>
<evidence type="ECO:0000313" key="2">
    <source>
        <dbReference type="EMBL" id="PWN23737.1"/>
    </source>
</evidence>
<keyword evidence="3" id="KW-1185">Reference proteome</keyword>
<gene>
    <name evidence="2" type="ORF">BCV69DRAFT_8570</name>
</gene>
<evidence type="ECO:0000313" key="3">
    <source>
        <dbReference type="Proteomes" id="UP000245942"/>
    </source>
</evidence>
<dbReference type="InterPro" id="IPR036864">
    <property type="entry name" value="Zn2-C6_fun-type_DNA-bd_sf"/>
</dbReference>
<sequence length="595" mass="64379">MLRGTSCLACQKGKRKCVRSSYDDPRGSPGPSDTSDTCDRCQRLGLSCSLVSRQQYTSSPSSSGTPAARRTSDGGVTAAETEMGGQVVGPRSGQGRTSVFSLAMAGYPTVLNQTQPDRKGDGAGASYTLAELRTCLGEVGIRKISDWVANNLIPLWPLLPTPEQLQNRRLLPSTLPIENESAARLLEIVQYIAAARHFEHTLEDESLTYPAWEGVLHIFKTALAEVVLSGVNSWDACLALQVVSVFRMRELKGFEDMPFSLLHSAQWAADNWRSGGRLQKSATPTVASHKSPWFDILWACSSSWQLSFCLGTAEGQNLVEPQTMPTEVDIEMLSSQCLLATALLASDRHAERRFHGLQLVLLRGSILPPVRSIWTALHGDNSDSSTLGWALSTWKKEEERLMSDTSLGLTGHSEPTDLILTEIKLVGVVVEGRILRAMASRHAQAVKFFERVSEIGASAAQARMLTLCLPSSDASSAFSAAQELLGTAARPLAQPSVSTVPHDLRMPPEMTLGCLFSAASVLLDLHVPMLRLSYITKDTSAASAMQIHFAWQLLCGCMLDEERSGVDFDIAARCRSIAAAAPPPGLGDWETGGIL</sequence>
<dbReference type="AlphaFoldDB" id="A0A316UEM0"/>
<dbReference type="GO" id="GO:0000981">
    <property type="term" value="F:DNA-binding transcription factor activity, RNA polymerase II-specific"/>
    <property type="evidence" value="ECO:0007669"/>
    <property type="project" value="InterPro"/>
</dbReference>
<feature type="region of interest" description="Disordered" evidence="1">
    <location>
        <begin position="18"/>
        <end position="37"/>
    </location>
</feature>
<dbReference type="GO" id="GO:0008270">
    <property type="term" value="F:zinc ion binding"/>
    <property type="evidence" value="ECO:0007669"/>
    <property type="project" value="InterPro"/>
</dbReference>
<protein>
    <submittedName>
        <fullName evidence="2">Uncharacterized protein</fullName>
    </submittedName>
</protein>
<evidence type="ECO:0000256" key="1">
    <source>
        <dbReference type="SAM" id="MobiDB-lite"/>
    </source>
</evidence>
<dbReference type="EMBL" id="KZ819321">
    <property type="protein sequence ID" value="PWN23737.1"/>
    <property type="molecule type" value="Genomic_DNA"/>
</dbReference>
<feature type="compositionally biased region" description="Low complexity" evidence="1">
    <location>
        <begin position="53"/>
        <end position="69"/>
    </location>
</feature>
<accession>A0A316UEM0</accession>
<dbReference type="InterPro" id="IPR001138">
    <property type="entry name" value="Zn2Cys6_DnaBD"/>
</dbReference>
<name>A0A316UEM0_9BASI</name>
<dbReference type="GeneID" id="37017316"/>
<dbReference type="SUPFAM" id="SSF57701">
    <property type="entry name" value="Zn2/Cys6 DNA-binding domain"/>
    <property type="match status" value="1"/>
</dbReference>
<dbReference type="RefSeq" id="XP_025350897.1">
    <property type="nucleotide sequence ID" value="XM_025495582.1"/>
</dbReference>
<organism evidence="2 3">
    <name type="scientific">Pseudomicrostroma glucosiphilum</name>
    <dbReference type="NCBI Taxonomy" id="1684307"/>
    <lineage>
        <taxon>Eukaryota</taxon>
        <taxon>Fungi</taxon>
        <taxon>Dikarya</taxon>
        <taxon>Basidiomycota</taxon>
        <taxon>Ustilaginomycotina</taxon>
        <taxon>Exobasidiomycetes</taxon>
        <taxon>Microstromatales</taxon>
        <taxon>Microstromatales incertae sedis</taxon>
        <taxon>Pseudomicrostroma</taxon>
    </lineage>
</organism>